<dbReference type="Proteomes" id="UP001055868">
    <property type="component" value="Chromosome"/>
</dbReference>
<dbReference type="RefSeq" id="WP_249479848.1">
    <property type="nucleotide sequence ID" value="NZ_CP097218.1"/>
</dbReference>
<gene>
    <name evidence="1" type="ORF">M4486_03930</name>
</gene>
<keyword evidence="2" id="KW-1185">Reference proteome</keyword>
<evidence type="ECO:0000313" key="2">
    <source>
        <dbReference type="Proteomes" id="UP001055868"/>
    </source>
</evidence>
<protein>
    <submittedName>
        <fullName evidence="1">Uncharacterized protein</fullName>
    </submittedName>
</protein>
<sequence length="108" mass="13041">MSEIFNDALHARRLMREEFELHRHASYQRAYRDLNGELLNDRGRAAHVDPYSLFMGNGARAYCYASEELRDWWEDHDRPTVESFEAHWWRGRFGYREEHPGSRLREIA</sequence>
<proteinExistence type="predicted"/>
<reference evidence="1" key="1">
    <citation type="submission" date="2022-05" db="EMBL/GenBank/DDBJ databases">
        <title>Genomic analysis of Brachybacterium sp. CBA3104.</title>
        <authorList>
            <person name="Roh S.W."/>
            <person name="Kim Y.B."/>
            <person name="Kim Y."/>
        </authorList>
    </citation>
    <scope>NUCLEOTIDE SEQUENCE</scope>
    <source>
        <strain evidence="1">CBA3104</strain>
    </source>
</reference>
<name>A0ABY4N9M6_9MICO</name>
<organism evidence="1 2">
    <name type="scientific">Brachybacterium kimchii</name>
    <dbReference type="NCBI Taxonomy" id="2942909"/>
    <lineage>
        <taxon>Bacteria</taxon>
        <taxon>Bacillati</taxon>
        <taxon>Actinomycetota</taxon>
        <taxon>Actinomycetes</taxon>
        <taxon>Micrococcales</taxon>
        <taxon>Dermabacteraceae</taxon>
        <taxon>Brachybacterium</taxon>
    </lineage>
</organism>
<evidence type="ECO:0000313" key="1">
    <source>
        <dbReference type="EMBL" id="UQN30502.1"/>
    </source>
</evidence>
<dbReference type="EMBL" id="CP097218">
    <property type="protein sequence ID" value="UQN30502.1"/>
    <property type="molecule type" value="Genomic_DNA"/>
</dbReference>
<accession>A0ABY4N9M6</accession>